<evidence type="ECO:0000313" key="2">
    <source>
        <dbReference type="EMBL" id="MBF4376643.1"/>
    </source>
</evidence>
<evidence type="ECO:0000313" key="3">
    <source>
        <dbReference type="Proteomes" id="UP000722957"/>
    </source>
</evidence>
<evidence type="ECO:0000313" key="1">
    <source>
        <dbReference type="EMBL" id="MBF4273485.1"/>
    </source>
</evidence>
<dbReference type="Proteomes" id="UP000726136">
    <property type="component" value="Unassembled WGS sequence"/>
</dbReference>
<evidence type="ECO:0000313" key="4">
    <source>
        <dbReference type="Proteomes" id="UP000726136"/>
    </source>
</evidence>
<organism evidence="1 3">
    <name type="scientific">Vibrio anguillarum</name>
    <name type="common">Listonella anguillarum</name>
    <dbReference type="NCBI Taxonomy" id="55601"/>
    <lineage>
        <taxon>Bacteria</taxon>
        <taxon>Pseudomonadati</taxon>
        <taxon>Pseudomonadota</taxon>
        <taxon>Gammaproteobacteria</taxon>
        <taxon>Vibrionales</taxon>
        <taxon>Vibrionaceae</taxon>
        <taxon>Vibrio</taxon>
    </lineage>
</organism>
<dbReference type="EMBL" id="RDOM01000050">
    <property type="protein sequence ID" value="MBF4273485.1"/>
    <property type="molecule type" value="Genomic_DNA"/>
</dbReference>
<dbReference type="AlphaFoldDB" id="A0AAW4AT30"/>
<dbReference type="EMBL" id="RDPI01000979">
    <property type="protein sequence ID" value="MBF4376643.1"/>
    <property type="molecule type" value="Genomic_DNA"/>
</dbReference>
<comment type="caution">
    <text evidence="1">The sequence shown here is derived from an EMBL/GenBank/DDBJ whole genome shotgun (WGS) entry which is preliminary data.</text>
</comment>
<name>A0AAW4AT30_VIBAN</name>
<proteinExistence type="predicted"/>
<dbReference type="Proteomes" id="UP000722957">
    <property type="component" value="Unassembled WGS sequence"/>
</dbReference>
<sequence length="215" mass="24708">MENVSLGLSEQVNSCSFADLLIRSKATNLPHQEHSLKRWDDNEINELKRVFYRGDSIDNICEHLDRPLHGVNAKIRALGLKRRRSLSYQQEQYLKANYWLLGAAECGKHLKRSRETVAYYAKKLGLLHKSKQDCNPPIPRKLLPYDMVQRVSVLERECPTSSNRIQDSVVIFYDKTGPSTPMMAMHLDDLLTALEIHFNRRSGVVTGALLQGYKR</sequence>
<reference evidence="3 4" key="1">
    <citation type="journal article" date="2021" name="PeerJ">
        <title>Analysis of 44 Vibrio anguillarum genomes reveals high genetic diversity.</title>
        <authorList>
            <person name="Hansen M.J."/>
            <person name="Dalsgaard I."/>
        </authorList>
    </citation>
    <scope>NUCLEOTIDE SEQUENCE [LARGE SCALE GENOMIC DNA]</scope>
    <source>
        <strain evidence="2 4">040915-1/1B</strain>
        <strain evidence="1 3">17-16730-2A</strain>
    </source>
</reference>
<accession>A0AAW4AT30</accession>
<protein>
    <submittedName>
        <fullName evidence="1">GcrA cell cycle regulator family protein</fullName>
    </submittedName>
</protein>
<keyword evidence="4" id="KW-1185">Reference proteome</keyword>
<gene>
    <name evidence="1" type="ORF">EAY07_15915</name>
    <name evidence="2" type="ORF">EAY46_27055</name>
</gene>
<dbReference type="KEGG" id="vau:VANGNB10_cII0426"/>
<dbReference type="RefSeq" id="WP_013867784.1">
    <property type="nucleotide sequence ID" value="NZ_CP020533.1"/>
</dbReference>